<feature type="compositionally biased region" description="Basic and acidic residues" evidence="1">
    <location>
        <begin position="43"/>
        <end position="55"/>
    </location>
</feature>
<gene>
    <name evidence="2" type="ORF">GN958_ATG20131</name>
</gene>
<name>A0A8S9TUJ8_PHYIN</name>
<organism evidence="2 3">
    <name type="scientific">Phytophthora infestans</name>
    <name type="common">Potato late blight agent</name>
    <name type="synonym">Botrytis infestans</name>
    <dbReference type="NCBI Taxonomy" id="4787"/>
    <lineage>
        <taxon>Eukaryota</taxon>
        <taxon>Sar</taxon>
        <taxon>Stramenopiles</taxon>
        <taxon>Oomycota</taxon>
        <taxon>Peronosporomycetes</taxon>
        <taxon>Peronosporales</taxon>
        <taxon>Peronosporaceae</taxon>
        <taxon>Phytophthora</taxon>
    </lineage>
</organism>
<proteinExistence type="predicted"/>
<evidence type="ECO:0000313" key="2">
    <source>
        <dbReference type="EMBL" id="KAF4130677.1"/>
    </source>
</evidence>
<evidence type="ECO:0000256" key="1">
    <source>
        <dbReference type="SAM" id="MobiDB-lite"/>
    </source>
</evidence>
<dbReference type="AlphaFoldDB" id="A0A8S9TUJ8"/>
<protein>
    <submittedName>
        <fullName evidence="2">Uncharacterized protein</fullName>
    </submittedName>
</protein>
<reference evidence="2" key="1">
    <citation type="submission" date="2020-03" db="EMBL/GenBank/DDBJ databases">
        <title>Hybrid Assembly of Korean Phytophthora infestans isolates.</title>
        <authorList>
            <person name="Prokchorchik M."/>
            <person name="Lee Y."/>
            <person name="Seo J."/>
            <person name="Cho J.-H."/>
            <person name="Park Y.-E."/>
            <person name="Jang D.-C."/>
            <person name="Im J.-S."/>
            <person name="Choi J.-G."/>
            <person name="Park H.-J."/>
            <person name="Lee G.-B."/>
            <person name="Lee Y.-G."/>
            <person name="Hong S.-Y."/>
            <person name="Cho K."/>
            <person name="Sohn K.H."/>
        </authorList>
    </citation>
    <scope>NUCLEOTIDE SEQUENCE</scope>
    <source>
        <strain evidence="2">KR_2_A2</strain>
    </source>
</reference>
<feature type="region of interest" description="Disordered" evidence="1">
    <location>
        <begin position="20"/>
        <end position="83"/>
    </location>
</feature>
<comment type="caution">
    <text evidence="2">The sequence shown here is derived from an EMBL/GenBank/DDBJ whole genome shotgun (WGS) entry which is preliminary data.</text>
</comment>
<sequence>MKFANHFVSIAPTPHAAVMVVNPKDKSSSSTTPASKDRKKNRAKSERGPATDKKPVRIPPPRVKPAEPSSIALSSKLSMYHTE</sequence>
<dbReference type="Proteomes" id="UP000704712">
    <property type="component" value="Unassembled WGS sequence"/>
</dbReference>
<dbReference type="EMBL" id="JAACNO010002811">
    <property type="protein sequence ID" value="KAF4130677.1"/>
    <property type="molecule type" value="Genomic_DNA"/>
</dbReference>
<evidence type="ECO:0000313" key="3">
    <source>
        <dbReference type="Proteomes" id="UP000704712"/>
    </source>
</evidence>
<accession>A0A8S9TUJ8</accession>